<protein>
    <submittedName>
        <fullName evidence="1">Uncharacterized protein</fullName>
    </submittedName>
</protein>
<sequence length="70" mass="8339">MWCILQLQDWLSLDDSLPHPDDPSQERINVPAILPWYWRYRMPLPLESLLEATSLRDRVHRLISEAGREV</sequence>
<evidence type="ECO:0000313" key="2">
    <source>
        <dbReference type="Proteomes" id="UP001449657"/>
    </source>
</evidence>
<gene>
    <name evidence="1" type="ORF">WJU22_12205</name>
</gene>
<dbReference type="RefSeq" id="WP_341843507.1">
    <property type="nucleotide sequence ID" value="NZ_CP150096.1"/>
</dbReference>
<reference evidence="1 2" key="1">
    <citation type="submission" date="2024-03" db="EMBL/GenBank/DDBJ databases">
        <title>Chitinophaga caseinilytica sp. nov., a casein hydrolysing bacterium isolated from forest soil.</title>
        <authorList>
            <person name="Lee D.S."/>
            <person name="Han D.M."/>
            <person name="Baek J.H."/>
            <person name="Choi D.G."/>
            <person name="Jeon J.H."/>
            <person name="Jeon C.O."/>
        </authorList>
    </citation>
    <scope>NUCLEOTIDE SEQUENCE [LARGE SCALE GENOMIC DNA]</scope>
    <source>
        <strain evidence="1 2">KACC 19118</strain>
    </source>
</reference>
<dbReference type="PANTHER" id="PTHR32518:SF3">
    <property type="entry name" value="4-ALPHA-GLUCANOTRANSFERASE"/>
    <property type="match status" value="1"/>
</dbReference>
<name>A0ABZ2Z9J7_9BACT</name>
<dbReference type="PANTHER" id="PTHR32518">
    <property type="match status" value="1"/>
</dbReference>
<organism evidence="1 2">
    <name type="scientific">Chitinophaga caseinilytica</name>
    <dbReference type="NCBI Taxonomy" id="2267521"/>
    <lineage>
        <taxon>Bacteria</taxon>
        <taxon>Pseudomonadati</taxon>
        <taxon>Bacteroidota</taxon>
        <taxon>Chitinophagia</taxon>
        <taxon>Chitinophagales</taxon>
        <taxon>Chitinophagaceae</taxon>
        <taxon>Chitinophaga</taxon>
    </lineage>
</organism>
<dbReference type="Proteomes" id="UP001449657">
    <property type="component" value="Chromosome"/>
</dbReference>
<dbReference type="Gene3D" id="3.20.20.80">
    <property type="entry name" value="Glycosidases"/>
    <property type="match status" value="1"/>
</dbReference>
<dbReference type="SUPFAM" id="SSF51445">
    <property type="entry name" value="(Trans)glycosidases"/>
    <property type="match status" value="1"/>
</dbReference>
<dbReference type="InterPro" id="IPR017853">
    <property type="entry name" value="GH"/>
</dbReference>
<dbReference type="EMBL" id="CP150096">
    <property type="protein sequence ID" value="WZN48931.1"/>
    <property type="molecule type" value="Genomic_DNA"/>
</dbReference>
<evidence type="ECO:0000313" key="1">
    <source>
        <dbReference type="EMBL" id="WZN48931.1"/>
    </source>
</evidence>
<keyword evidence="2" id="KW-1185">Reference proteome</keyword>
<accession>A0ABZ2Z9J7</accession>
<proteinExistence type="predicted"/>